<evidence type="ECO:0000313" key="2">
    <source>
        <dbReference type="Proteomes" id="UP001054945"/>
    </source>
</evidence>
<dbReference type="AlphaFoldDB" id="A0AAV4RVP4"/>
<accession>A0AAV4RVP4</accession>
<sequence>MDPIFPPYSPLEPKDINQATPEKAHFKIDSGVSRKLKWDISRMSTVTESHLPLQITIRVSQCLHAERFRCLAPLRTALSFFCGWHRPLPVRAAVVVGVDGSAVASLTSLIFQQIGDNTAFMIHGGRFFSNESRLPTLHRKN</sequence>
<gene>
    <name evidence="1" type="ORF">CEXT_231051</name>
</gene>
<organism evidence="1 2">
    <name type="scientific">Caerostris extrusa</name>
    <name type="common">Bark spider</name>
    <name type="synonym">Caerostris bankana</name>
    <dbReference type="NCBI Taxonomy" id="172846"/>
    <lineage>
        <taxon>Eukaryota</taxon>
        <taxon>Metazoa</taxon>
        <taxon>Ecdysozoa</taxon>
        <taxon>Arthropoda</taxon>
        <taxon>Chelicerata</taxon>
        <taxon>Arachnida</taxon>
        <taxon>Araneae</taxon>
        <taxon>Araneomorphae</taxon>
        <taxon>Entelegynae</taxon>
        <taxon>Araneoidea</taxon>
        <taxon>Araneidae</taxon>
        <taxon>Caerostris</taxon>
    </lineage>
</organism>
<keyword evidence="2" id="KW-1185">Reference proteome</keyword>
<protein>
    <submittedName>
        <fullName evidence="1">Uncharacterized protein</fullName>
    </submittedName>
</protein>
<dbReference type="EMBL" id="BPLR01008581">
    <property type="protein sequence ID" value="GIY25815.1"/>
    <property type="molecule type" value="Genomic_DNA"/>
</dbReference>
<proteinExistence type="predicted"/>
<name>A0AAV4RVP4_CAEEX</name>
<dbReference type="Proteomes" id="UP001054945">
    <property type="component" value="Unassembled WGS sequence"/>
</dbReference>
<evidence type="ECO:0000313" key="1">
    <source>
        <dbReference type="EMBL" id="GIY25815.1"/>
    </source>
</evidence>
<reference evidence="1 2" key="1">
    <citation type="submission" date="2021-06" db="EMBL/GenBank/DDBJ databases">
        <title>Caerostris extrusa draft genome.</title>
        <authorList>
            <person name="Kono N."/>
            <person name="Arakawa K."/>
        </authorList>
    </citation>
    <scope>NUCLEOTIDE SEQUENCE [LARGE SCALE GENOMIC DNA]</scope>
</reference>
<comment type="caution">
    <text evidence="1">The sequence shown here is derived from an EMBL/GenBank/DDBJ whole genome shotgun (WGS) entry which is preliminary data.</text>
</comment>